<name>A0A1I2J4I7_9BACT</name>
<dbReference type="InterPro" id="IPR026170">
    <property type="entry name" value="FAM173A/B"/>
</dbReference>
<dbReference type="PANTHER" id="PTHR13610">
    <property type="entry name" value="METHYLTRANSFERASE DOMAIN-CONTAINING PROTEIN"/>
    <property type="match status" value="1"/>
</dbReference>
<accession>A0A1I2J4I7</accession>
<dbReference type="AlphaFoldDB" id="A0A1I2J4I7"/>
<dbReference type="RefSeq" id="WP_091548871.1">
    <property type="nucleotide sequence ID" value="NZ_FONY01000039.1"/>
</dbReference>
<feature type="domain" description="Methyltransferase" evidence="4">
    <location>
        <begin position="124"/>
        <end position="261"/>
    </location>
</feature>
<evidence type="ECO:0000259" key="4">
    <source>
        <dbReference type="Pfam" id="PF13847"/>
    </source>
</evidence>
<dbReference type="OrthoDB" id="981416at2"/>
<evidence type="ECO:0000256" key="2">
    <source>
        <dbReference type="ARBA" id="ARBA00022679"/>
    </source>
</evidence>
<dbReference type="SUPFAM" id="SSF53335">
    <property type="entry name" value="S-adenosyl-L-methionine-dependent methyltransferases"/>
    <property type="match status" value="1"/>
</dbReference>
<evidence type="ECO:0000256" key="1">
    <source>
        <dbReference type="ARBA" id="ARBA00022603"/>
    </source>
</evidence>
<dbReference type="STRING" id="1003.SAMN04488541_103931"/>
<keyword evidence="3" id="KW-0949">S-adenosyl-L-methionine</keyword>
<dbReference type="InterPro" id="IPR025714">
    <property type="entry name" value="Methyltranfer_dom"/>
</dbReference>
<dbReference type="CDD" id="cd02440">
    <property type="entry name" value="AdoMet_MTases"/>
    <property type="match status" value="1"/>
</dbReference>
<dbReference type="GO" id="GO:0032259">
    <property type="term" value="P:methylation"/>
    <property type="evidence" value="ECO:0007669"/>
    <property type="project" value="UniProtKB-KW"/>
</dbReference>
<dbReference type="Proteomes" id="UP000199513">
    <property type="component" value="Unassembled WGS sequence"/>
</dbReference>
<evidence type="ECO:0000313" key="5">
    <source>
        <dbReference type="EMBL" id="SFF47836.1"/>
    </source>
</evidence>
<dbReference type="InterPro" id="IPR029063">
    <property type="entry name" value="SAM-dependent_MTases_sf"/>
</dbReference>
<dbReference type="PANTHER" id="PTHR13610:SF11">
    <property type="entry name" value="METHYLTRANSFERASE DOMAIN-CONTAINING PROTEIN"/>
    <property type="match status" value="1"/>
</dbReference>
<evidence type="ECO:0000313" key="6">
    <source>
        <dbReference type="Proteomes" id="UP000199513"/>
    </source>
</evidence>
<keyword evidence="2 5" id="KW-0808">Transferase</keyword>
<keyword evidence="1 5" id="KW-0489">Methyltransferase</keyword>
<dbReference type="GO" id="GO:0031151">
    <property type="term" value="F:histone H3K79 methyltransferase activity"/>
    <property type="evidence" value="ECO:0007669"/>
    <property type="project" value="InterPro"/>
</dbReference>
<proteinExistence type="predicted"/>
<reference evidence="5 6" key="1">
    <citation type="submission" date="2016-10" db="EMBL/GenBank/DDBJ databases">
        <authorList>
            <person name="de Groot N.N."/>
        </authorList>
    </citation>
    <scope>NUCLEOTIDE SEQUENCE [LARGE SCALE GENOMIC DNA]</scope>
    <source>
        <strain>GEY</strain>
        <strain evidence="6">DSM 9560</strain>
    </source>
</reference>
<organism evidence="5 6">
    <name type="scientific">Thermoflexibacter ruber</name>
    <dbReference type="NCBI Taxonomy" id="1003"/>
    <lineage>
        <taxon>Bacteria</taxon>
        <taxon>Pseudomonadati</taxon>
        <taxon>Bacteroidota</taxon>
        <taxon>Cytophagia</taxon>
        <taxon>Cytophagales</taxon>
        <taxon>Thermoflexibacteraceae</taxon>
        <taxon>Thermoflexibacter</taxon>
    </lineage>
</organism>
<dbReference type="Pfam" id="PF13847">
    <property type="entry name" value="Methyltransf_31"/>
    <property type="match status" value="1"/>
</dbReference>
<gene>
    <name evidence="5" type="ORF">SAMN04488541_103931</name>
</gene>
<dbReference type="EMBL" id="FONY01000039">
    <property type="protein sequence ID" value="SFF47836.1"/>
    <property type="molecule type" value="Genomic_DNA"/>
</dbReference>
<sequence>MQKIRFGFFIFLFNIACSSPTLQEQSKQSVAINPEKIQFLNQIQLYQHSKNLKYQLDSANISPEDIINFCRVSFDIERKTALIHAIRSEIPNNLQEINQEYWGGILYDLRRFMENISLLKQGNDKVFMDVGSGNGEKLYAALCLGFEKAIGIEYSPDLVKIAKESLQDFKQSGQIHAILADAFEVRPEIYAQADFIYLYSPIKDNELMAKLTYQIMQSMKNGAKLLEVRFVYRDELAKISNLDIPEMAGLFALKKENKQFYYAQYDQYQTKWVILPSK</sequence>
<keyword evidence="6" id="KW-1185">Reference proteome</keyword>
<protein>
    <submittedName>
        <fullName evidence="5">Methyltransferase domain-containing protein</fullName>
    </submittedName>
</protein>
<evidence type="ECO:0000256" key="3">
    <source>
        <dbReference type="ARBA" id="ARBA00022691"/>
    </source>
</evidence>
<dbReference type="Gene3D" id="3.40.50.150">
    <property type="entry name" value="Vaccinia Virus protein VP39"/>
    <property type="match status" value="1"/>
</dbReference>